<evidence type="ECO:0000313" key="4">
    <source>
        <dbReference type="Proteomes" id="UP001055117"/>
    </source>
</evidence>
<protein>
    <submittedName>
        <fullName evidence="3">3-phenylpropionate-dihydrodiol/cinnamic acid-dihydrodiol dehydrogenase</fullName>
    </submittedName>
</protein>
<dbReference type="SUPFAM" id="SSF51735">
    <property type="entry name" value="NAD(P)-binding Rossmann-fold domains"/>
    <property type="match status" value="1"/>
</dbReference>
<keyword evidence="2" id="KW-0560">Oxidoreductase</keyword>
<reference evidence="3 4" key="1">
    <citation type="journal article" date="2021" name="Front. Microbiol.">
        <title>Comprehensive Comparative Genomics and Phenotyping of Methylobacterium Species.</title>
        <authorList>
            <person name="Alessa O."/>
            <person name="Ogura Y."/>
            <person name="Fujitani Y."/>
            <person name="Takami H."/>
            <person name="Hayashi T."/>
            <person name="Sahin N."/>
            <person name="Tani A."/>
        </authorList>
    </citation>
    <scope>NUCLEOTIDE SEQUENCE [LARGE SCALE GENOMIC DNA]</scope>
    <source>
        <strain evidence="3 4">DSM 23679</strain>
    </source>
</reference>
<evidence type="ECO:0000256" key="2">
    <source>
        <dbReference type="ARBA" id="ARBA00023002"/>
    </source>
</evidence>
<sequence>MPHILITGASSGIGAALARRYARPGNRLTLNARDPGRLDAVAAECRARGAESTTVPLDLRDREAVRAWIRALDADCPIDLVIANAGVNGGHPTGAVESEDVAFETLDINLVGCLNVVLPCVTAMAARGQGQIGLISSLAAYAPLADAPSYSGTKAALVAHGQALRAKLAPTGVRVNVVMPGYVKTPMGGQLKGWRPLEMSPDQAAERIARGLARNQEIVTFPSVLFHLARAGLVAPEFLRTAAMRAFRFQLRPRR</sequence>
<proteinExistence type="inferred from homology"/>
<dbReference type="RefSeq" id="WP_147828473.1">
    <property type="nucleotide sequence ID" value="NZ_BPQG01000030.1"/>
</dbReference>
<dbReference type="PANTHER" id="PTHR44196">
    <property type="entry name" value="DEHYDROGENASE/REDUCTASE SDR FAMILY MEMBER 7B"/>
    <property type="match status" value="1"/>
</dbReference>
<dbReference type="EMBL" id="BPQG01000030">
    <property type="protein sequence ID" value="GJD44307.1"/>
    <property type="molecule type" value="Genomic_DNA"/>
</dbReference>
<comment type="caution">
    <text evidence="3">The sequence shown here is derived from an EMBL/GenBank/DDBJ whole genome shotgun (WGS) entry which is preliminary data.</text>
</comment>
<dbReference type="Gene3D" id="3.40.50.720">
    <property type="entry name" value="NAD(P)-binding Rossmann-like Domain"/>
    <property type="match status" value="1"/>
</dbReference>
<keyword evidence="4" id="KW-1185">Reference proteome</keyword>
<dbReference type="PANTHER" id="PTHR44196:SF1">
    <property type="entry name" value="DEHYDROGENASE_REDUCTASE SDR FAMILY MEMBER 7B"/>
    <property type="match status" value="1"/>
</dbReference>
<dbReference type="PRINTS" id="PR00081">
    <property type="entry name" value="GDHRDH"/>
</dbReference>
<dbReference type="Proteomes" id="UP001055117">
    <property type="component" value="Unassembled WGS sequence"/>
</dbReference>
<dbReference type="InterPro" id="IPR036291">
    <property type="entry name" value="NAD(P)-bd_dom_sf"/>
</dbReference>
<organism evidence="3 4">
    <name type="scientific">Methylobacterium cerastii</name>
    <dbReference type="NCBI Taxonomy" id="932741"/>
    <lineage>
        <taxon>Bacteria</taxon>
        <taxon>Pseudomonadati</taxon>
        <taxon>Pseudomonadota</taxon>
        <taxon>Alphaproteobacteria</taxon>
        <taxon>Hyphomicrobiales</taxon>
        <taxon>Methylobacteriaceae</taxon>
        <taxon>Methylobacterium</taxon>
    </lineage>
</organism>
<dbReference type="Pfam" id="PF00106">
    <property type="entry name" value="adh_short"/>
    <property type="match status" value="1"/>
</dbReference>
<evidence type="ECO:0000256" key="1">
    <source>
        <dbReference type="ARBA" id="ARBA00006484"/>
    </source>
</evidence>
<gene>
    <name evidence="3" type="primary">hcaB_4</name>
    <name evidence="3" type="ORF">AFCDBAGC_2173</name>
</gene>
<accession>A0ABQ4QGI0</accession>
<evidence type="ECO:0000313" key="3">
    <source>
        <dbReference type="EMBL" id="GJD44307.1"/>
    </source>
</evidence>
<name>A0ABQ4QGI0_9HYPH</name>
<dbReference type="InterPro" id="IPR002347">
    <property type="entry name" value="SDR_fam"/>
</dbReference>
<comment type="similarity">
    <text evidence="1">Belongs to the short-chain dehydrogenases/reductases (SDR) family.</text>
</comment>